<evidence type="ECO:0000313" key="8">
    <source>
        <dbReference type="EMBL" id="AFH95884.1"/>
    </source>
</evidence>
<protein>
    <recommendedName>
        <fullName evidence="6">FMN dependent NADH:quinone oxidoreductase</fullName>
        <ecNumber evidence="6">1.6.5.-</ecNumber>
    </recommendedName>
    <alternativeName>
        <fullName evidence="6">Azo-dye reductase</fullName>
    </alternativeName>
    <alternativeName>
        <fullName evidence="6">FMN-dependent NADH-azo compound oxidoreductase</fullName>
    </alternativeName>
    <alternativeName>
        <fullName evidence="6">FMN-dependent NADH-azoreductase</fullName>
        <ecNumber evidence="6">1.7.1.17</ecNumber>
    </alternativeName>
</protein>
<accession>A0A140STC1</accession>
<dbReference type="HAMAP" id="MF_01216">
    <property type="entry name" value="Azoreductase_type1"/>
    <property type="match status" value="1"/>
</dbReference>
<keyword evidence="4 6" id="KW-0520">NAD</keyword>
<gene>
    <name evidence="6" type="primary">azoR</name>
    <name evidence="8" type="ordered locus">S70_20500</name>
</gene>
<reference evidence="8 9" key="1">
    <citation type="journal article" date="2012" name="J. Bacteriol.">
        <title>Complete Genome Sequence of Providencia stuartii Clinical Isolate MRSN 2154.</title>
        <authorList>
            <person name="Clifford R.J."/>
            <person name="Hang J."/>
            <person name="Riley M.C."/>
            <person name="Onmus-Leone F."/>
            <person name="Kuschner R.A."/>
            <person name="Lesho E.P."/>
            <person name="Waterman P.E."/>
        </authorList>
    </citation>
    <scope>NUCLEOTIDE SEQUENCE [LARGE SCALE GENOMIC DNA]</scope>
    <source>
        <strain evidence="8 9">MRSN 2154</strain>
    </source>
</reference>
<comment type="cofactor">
    <cofactor evidence="6">
        <name>FMN</name>
        <dbReference type="ChEBI" id="CHEBI:58210"/>
    </cofactor>
    <text evidence="6">Binds 1 FMN per subunit.</text>
</comment>
<dbReference type="EMBL" id="CP003488">
    <property type="protein sequence ID" value="AFH95884.1"/>
    <property type="molecule type" value="Genomic_DNA"/>
</dbReference>
<dbReference type="SUPFAM" id="SSF52218">
    <property type="entry name" value="Flavoproteins"/>
    <property type="match status" value="1"/>
</dbReference>
<dbReference type="PATRIC" id="fig|1157951.4.peg.4123"/>
<evidence type="ECO:0000256" key="1">
    <source>
        <dbReference type="ARBA" id="ARBA00022630"/>
    </source>
</evidence>
<evidence type="ECO:0000313" key="9">
    <source>
        <dbReference type="Proteomes" id="UP000005012"/>
    </source>
</evidence>
<dbReference type="EC" id="1.7.1.17" evidence="6"/>
<dbReference type="GO" id="GO:0016655">
    <property type="term" value="F:oxidoreductase activity, acting on NAD(P)H, quinone or similar compound as acceptor"/>
    <property type="evidence" value="ECO:0007669"/>
    <property type="project" value="InterPro"/>
</dbReference>
<proteinExistence type="inferred from homology"/>
<dbReference type="EC" id="1.6.5.-" evidence="6"/>
<evidence type="ECO:0000256" key="4">
    <source>
        <dbReference type="ARBA" id="ARBA00023027"/>
    </source>
</evidence>
<reference evidence="9" key="2">
    <citation type="submission" date="2012-04" db="EMBL/GenBank/DDBJ databases">
        <title>Complete genome sequence of Providencia stuartii clinical isolate MRSN 2154.</title>
        <authorList>
            <person name="Clifford R.J."/>
            <person name="Hang J."/>
            <person name="Riley M.C."/>
            <person name="Onmus-Leone F."/>
            <person name="Kuschner R.A."/>
            <person name="Lesho E.P."/>
            <person name="Waterman P.E."/>
        </authorList>
    </citation>
    <scope>NUCLEOTIDE SEQUENCE [LARGE SCALE GENOMIC DNA]</scope>
    <source>
        <strain evidence="9">MRSN 2154</strain>
    </source>
</reference>
<dbReference type="PANTHER" id="PTHR43741:SF2">
    <property type="entry name" value="FMN-DEPENDENT NADH:QUINONE OXIDOREDUCTASE"/>
    <property type="match status" value="1"/>
</dbReference>
<dbReference type="KEGG" id="psi:S70_20500"/>
<dbReference type="InterPro" id="IPR003680">
    <property type="entry name" value="Flavodoxin_fold"/>
</dbReference>
<keyword evidence="1 6" id="KW-0285">Flavoprotein</keyword>
<evidence type="ECO:0000256" key="3">
    <source>
        <dbReference type="ARBA" id="ARBA00023002"/>
    </source>
</evidence>
<comment type="similarity">
    <text evidence="6">Belongs to the azoreductase type 1 family.</text>
</comment>
<feature type="binding site" evidence="6">
    <location>
        <position position="10"/>
    </location>
    <ligand>
        <name>FMN</name>
        <dbReference type="ChEBI" id="CHEBI:58210"/>
    </ligand>
</feature>
<dbReference type="RefSeq" id="WP_014658310.1">
    <property type="nucleotide sequence ID" value="NC_017731.1"/>
</dbReference>
<name>A0A140STC1_PROSM</name>
<dbReference type="GO" id="GO:0009055">
    <property type="term" value="F:electron transfer activity"/>
    <property type="evidence" value="ECO:0007669"/>
    <property type="project" value="UniProtKB-UniRule"/>
</dbReference>
<evidence type="ECO:0000256" key="2">
    <source>
        <dbReference type="ARBA" id="ARBA00022643"/>
    </source>
</evidence>
<organism evidence="8 9">
    <name type="scientific">Providencia stuartii (strain MRSN 2154)</name>
    <dbReference type="NCBI Taxonomy" id="1157951"/>
    <lineage>
        <taxon>Bacteria</taxon>
        <taxon>Pseudomonadati</taxon>
        <taxon>Pseudomonadota</taxon>
        <taxon>Gammaproteobacteria</taxon>
        <taxon>Enterobacterales</taxon>
        <taxon>Morganellaceae</taxon>
        <taxon>Providencia</taxon>
    </lineage>
</organism>
<dbReference type="Pfam" id="PF02525">
    <property type="entry name" value="Flavodoxin_2"/>
    <property type="match status" value="1"/>
</dbReference>
<comment type="catalytic activity">
    <reaction evidence="5">
        <text>N,N-dimethyl-1,4-phenylenediamine + anthranilate + 2 NAD(+) = 2-(4-dimethylaminophenyl)diazenylbenzoate + 2 NADH + 2 H(+)</text>
        <dbReference type="Rhea" id="RHEA:55872"/>
        <dbReference type="ChEBI" id="CHEBI:15378"/>
        <dbReference type="ChEBI" id="CHEBI:15783"/>
        <dbReference type="ChEBI" id="CHEBI:16567"/>
        <dbReference type="ChEBI" id="CHEBI:57540"/>
        <dbReference type="ChEBI" id="CHEBI:57945"/>
        <dbReference type="ChEBI" id="CHEBI:71579"/>
        <dbReference type="EC" id="1.7.1.17"/>
    </reaction>
    <physiologicalReaction direction="right-to-left" evidence="5">
        <dbReference type="Rhea" id="RHEA:55874"/>
    </physiologicalReaction>
</comment>
<feature type="domain" description="Flavodoxin-like fold" evidence="7">
    <location>
        <begin position="2"/>
        <end position="192"/>
    </location>
</feature>
<comment type="subunit">
    <text evidence="6">Homodimer.</text>
</comment>
<dbReference type="InterPro" id="IPR050104">
    <property type="entry name" value="FMN-dep_NADH:Q_OxRdtase_AzoR1"/>
</dbReference>
<dbReference type="InterPro" id="IPR023048">
    <property type="entry name" value="NADH:quinone_OxRdtase_FMN_depd"/>
</dbReference>
<feature type="binding site" evidence="6">
    <location>
        <begin position="139"/>
        <end position="142"/>
    </location>
    <ligand>
        <name>FMN</name>
        <dbReference type="ChEBI" id="CHEBI:58210"/>
    </ligand>
</feature>
<evidence type="ECO:0000256" key="5">
    <source>
        <dbReference type="ARBA" id="ARBA00048542"/>
    </source>
</evidence>
<feature type="binding site" evidence="6">
    <location>
        <begin position="16"/>
        <end position="18"/>
    </location>
    <ligand>
        <name>FMN</name>
        <dbReference type="ChEBI" id="CHEBI:58210"/>
    </ligand>
</feature>
<dbReference type="OrthoDB" id="9787136at2"/>
<dbReference type="Gene3D" id="3.40.50.360">
    <property type="match status" value="1"/>
</dbReference>
<feature type="binding site" evidence="6">
    <location>
        <begin position="95"/>
        <end position="98"/>
    </location>
    <ligand>
        <name>FMN</name>
        <dbReference type="ChEBI" id="CHEBI:58210"/>
    </ligand>
</feature>
<comment type="function">
    <text evidence="6">Quinone reductase that provides resistance to thiol-specific stress caused by electrophilic quinones.</text>
</comment>
<dbReference type="InterPro" id="IPR029039">
    <property type="entry name" value="Flavoprotein-like_sf"/>
</dbReference>
<comment type="catalytic activity">
    <reaction evidence="6">
        <text>2 a quinone + NADH + H(+) = 2 a 1,4-benzosemiquinone + NAD(+)</text>
        <dbReference type="Rhea" id="RHEA:65952"/>
        <dbReference type="ChEBI" id="CHEBI:15378"/>
        <dbReference type="ChEBI" id="CHEBI:57540"/>
        <dbReference type="ChEBI" id="CHEBI:57945"/>
        <dbReference type="ChEBI" id="CHEBI:132124"/>
        <dbReference type="ChEBI" id="CHEBI:134225"/>
    </reaction>
</comment>
<dbReference type="AlphaFoldDB" id="A0A140STC1"/>
<evidence type="ECO:0000259" key="7">
    <source>
        <dbReference type="Pfam" id="PF02525"/>
    </source>
</evidence>
<dbReference type="GO" id="GO:0010181">
    <property type="term" value="F:FMN binding"/>
    <property type="evidence" value="ECO:0007669"/>
    <property type="project" value="UniProtKB-UniRule"/>
</dbReference>
<evidence type="ECO:0000256" key="6">
    <source>
        <dbReference type="HAMAP-Rule" id="MF_01216"/>
    </source>
</evidence>
<dbReference type="PANTHER" id="PTHR43741">
    <property type="entry name" value="FMN-DEPENDENT NADH-AZOREDUCTASE 1"/>
    <property type="match status" value="1"/>
</dbReference>
<comment type="function">
    <text evidence="6">Also exhibits azoreductase activity. Catalyzes the reductive cleavage of the azo bond in aromatic azo compounds to the corresponding amines.</text>
</comment>
<sequence>MKKVLLLKSSILADYSHSNKMADYFIEQWQEKNPSDSITIRDLVSNPIPAIDAEILAAFAPGDSKTEQQKAHLALSNQLIDEIKQHDVIVIIAPMYNLNIPSHLKNYFDFIARAGETFKYTEQGSVGLLENKRAFVLTSRGGIYKDTASDIIVPFLKLFLNFIGITDIEFIFAEGTALGTESAEKAQQDARQCIDTVIA</sequence>
<keyword evidence="3 6" id="KW-0560">Oxidoreductase</keyword>
<dbReference type="Proteomes" id="UP000005012">
    <property type="component" value="Chromosome"/>
</dbReference>
<dbReference type="HOGENOM" id="CLU_088964_0_0_6"/>
<keyword evidence="2 6" id="KW-0288">FMN</keyword>
<dbReference type="GO" id="GO:0016652">
    <property type="term" value="F:oxidoreductase activity, acting on NAD(P)H as acceptor"/>
    <property type="evidence" value="ECO:0007669"/>
    <property type="project" value="UniProtKB-UniRule"/>
</dbReference>